<gene>
    <name evidence="4" type="ORF">DD235_07990</name>
</gene>
<dbReference type="PANTHER" id="PTHR21193:SF3">
    <property type="entry name" value="OXIDOREDUCTASE-LIKE DOMAIN-CONTAINING PROTEIN 1"/>
    <property type="match status" value="1"/>
</dbReference>
<dbReference type="InterPro" id="IPR039251">
    <property type="entry name" value="OXLD1"/>
</dbReference>
<evidence type="ECO:0000313" key="4">
    <source>
        <dbReference type="EMBL" id="PWF22945.1"/>
    </source>
</evidence>
<evidence type="ECO:0000256" key="1">
    <source>
        <dbReference type="SAM" id="Coils"/>
    </source>
</evidence>
<dbReference type="AlphaFoldDB" id="A0A2V1K116"/>
<evidence type="ECO:0000256" key="2">
    <source>
        <dbReference type="SAM" id="MobiDB-lite"/>
    </source>
</evidence>
<name>A0A2V1K116_9BURK</name>
<dbReference type="InterPro" id="IPR019180">
    <property type="entry name" value="Oxidoreductase-like_N"/>
</dbReference>
<dbReference type="RefSeq" id="WP_109061562.1">
    <property type="nucleotide sequence ID" value="NZ_QETA01000003.1"/>
</dbReference>
<feature type="coiled-coil region" evidence="1">
    <location>
        <begin position="36"/>
        <end position="63"/>
    </location>
</feature>
<feature type="compositionally biased region" description="Pro residues" evidence="2">
    <location>
        <begin position="12"/>
        <end position="23"/>
    </location>
</feature>
<proteinExistence type="predicted"/>
<comment type="caution">
    <text evidence="4">The sequence shown here is derived from an EMBL/GenBank/DDBJ whole genome shotgun (WGS) entry which is preliminary data.</text>
</comment>
<sequence length="66" mass="7475">MTEPLPADILADPPPQRPEPPGPNECCQSGCDPCVLDLYAEELQQYRETLRQWQARHPEANQESQS</sequence>
<protein>
    <submittedName>
        <fullName evidence="4">Oxidoreductase-like protein</fullName>
    </submittedName>
</protein>
<dbReference type="PANTHER" id="PTHR21193">
    <property type="entry name" value="OXIDOREDUCTASE-LIKE DOMAIN-CONTAINING PROTEIN 1"/>
    <property type="match status" value="1"/>
</dbReference>
<organism evidence="4 5">
    <name type="scientific">Corticimicrobacter populi</name>
    <dbReference type="NCBI Taxonomy" id="2175229"/>
    <lineage>
        <taxon>Bacteria</taxon>
        <taxon>Pseudomonadati</taxon>
        <taxon>Pseudomonadota</taxon>
        <taxon>Betaproteobacteria</taxon>
        <taxon>Burkholderiales</taxon>
        <taxon>Alcaligenaceae</taxon>
        <taxon>Corticimicrobacter</taxon>
    </lineage>
</organism>
<accession>A0A2V1K116</accession>
<dbReference type="EMBL" id="QETA01000003">
    <property type="protein sequence ID" value="PWF22945.1"/>
    <property type="molecule type" value="Genomic_DNA"/>
</dbReference>
<keyword evidence="5" id="KW-1185">Reference proteome</keyword>
<dbReference type="Pfam" id="PF09791">
    <property type="entry name" value="Oxidored-like"/>
    <property type="match status" value="1"/>
</dbReference>
<keyword evidence="1" id="KW-0175">Coiled coil</keyword>
<evidence type="ECO:0000259" key="3">
    <source>
        <dbReference type="Pfam" id="PF09791"/>
    </source>
</evidence>
<reference evidence="5" key="1">
    <citation type="submission" date="2018-05" db="EMBL/GenBank/DDBJ databases">
        <authorList>
            <person name="Li Y."/>
        </authorList>
    </citation>
    <scope>NUCLEOTIDE SEQUENCE [LARGE SCALE GENOMIC DNA]</scope>
    <source>
        <strain evidence="5">3d-2-2</strain>
    </source>
</reference>
<feature type="domain" description="Oxidoreductase-like" evidence="3">
    <location>
        <begin position="15"/>
        <end position="54"/>
    </location>
</feature>
<evidence type="ECO:0000313" key="5">
    <source>
        <dbReference type="Proteomes" id="UP000245212"/>
    </source>
</evidence>
<feature type="compositionally biased region" description="Low complexity" evidence="2">
    <location>
        <begin position="1"/>
        <end position="11"/>
    </location>
</feature>
<feature type="region of interest" description="Disordered" evidence="2">
    <location>
        <begin position="1"/>
        <end position="26"/>
    </location>
</feature>
<dbReference type="Proteomes" id="UP000245212">
    <property type="component" value="Unassembled WGS sequence"/>
</dbReference>